<dbReference type="GO" id="GO:0016787">
    <property type="term" value="F:hydrolase activity"/>
    <property type="evidence" value="ECO:0007669"/>
    <property type="project" value="UniProtKB-KW"/>
</dbReference>
<gene>
    <name evidence="3" type="ORF">WKW77_18540</name>
</gene>
<dbReference type="EMBL" id="JBBKZU010000007">
    <property type="protein sequence ID" value="MEJ8813091.1"/>
    <property type="molecule type" value="Genomic_DNA"/>
</dbReference>
<proteinExistence type="inferred from homology"/>
<dbReference type="SUPFAM" id="SSF63829">
    <property type="entry name" value="Calcium-dependent phosphotriesterase"/>
    <property type="match status" value="1"/>
</dbReference>
<evidence type="ECO:0000259" key="2">
    <source>
        <dbReference type="Pfam" id="PF08450"/>
    </source>
</evidence>
<reference evidence="3 4" key="1">
    <citation type="submission" date="2024-03" db="EMBL/GenBank/DDBJ databases">
        <title>Novel species of the genus Variovorax.</title>
        <authorList>
            <person name="Liu Q."/>
            <person name="Xin Y.-H."/>
        </authorList>
    </citation>
    <scope>NUCLEOTIDE SEQUENCE [LARGE SCALE GENOMIC DNA]</scope>
    <source>
        <strain evidence="3 4">KACC 18899</strain>
    </source>
</reference>
<dbReference type="PANTHER" id="PTHR10907">
    <property type="entry name" value="REGUCALCIN"/>
    <property type="match status" value="1"/>
</dbReference>
<comment type="caution">
    <text evidence="3">The sequence shown here is derived from an EMBL/GenBank/DDBJ whole genome shotgun (WGS) entry which is preliminary data.</text>
</comment>
<dbReference type="Proteomes" id="UP001365846">
    <property type="component" value="Unassembled WGS sequence"/>
</dbReference>
<comment type="similarity">
    <text evidence="1">Belongs to the SMP-30/CGR1 family.</text>
</comment>
<dbReference type="RefSeq" id="WP_340358324.1">
    <property type="nucleotide sequence ID" value="NZ_JBBKZU010000007.1"/>
</dbReference>
<accession>A0ABU8VIG0</accession>
<dbReference type="EC" id="3.1.1.99" evidence="3"/>
<dbReference type="InterPro" id="IPR011042">
    <property type="entry name" value="6-blade_b-propeller_TolB-like"/>
</dbReference>
<evidence type="ECO:0000313" key="4">
    <source>
        <dbReference type="Proteomes" id="UP001365846"/>
    </source>
</evidence>
<evidence type="ECO:0000256" key="1">
    <source>
        <dbReference type="ARBA" id="ARBA00008853"/>
    </source>
</evidence>
<keyword evidence="3" id="KW-0378">Hydrolase</keyword>
<dbReference type="PRINTS" id="PR01790">
    <property type="entry name" value="SMP30FAMILY"/>
</dbReference>
<name>A0ABU8VIG0_9BURK</name>
<sequence length="304" mass="33630">MDVERLPVEPCRLGESPLWHPREQALYWCDIPGRTLHRFDPGRQAHASWAFAHDLGCCAACDDGTLIVAQRDSLLRFDPATGAHTVIAGAPYDTAVERFNDGKTDPRGRFWVGTIYEPRDAPRASLYRLDAPGLRRIAGHITTSNGLAFSPDGRTMYWADTKAHTITAWDYDLERAEPSNRRVFARFEPPQAGRPSDYAGRPDGAAIDSEGCYWVAMFEGARVLRYSPQGELLRTVHLPVRCPTMPCFGGADLRTLYITTASEKRPADELAAMPWSGCVLQLRVDVPGLPAALVGPSSFTWQSA</sequence>
<keyword evidence="4" id="KW-1185">Reference proteome</keyword>
<evidence type="ECO:0000313" key="3">
    <source>
        <dbReference type="EMBL" id="MEJ8813091.1"/>
    </source>
</evidence>
<feature type="domain" description="SMP-30/Gluconolactonase/LRE-like region" evidence="2">
    <location>
        <begin position="13"/>
        <end position="261"/>
    </location>
</feature>
<dbReference type="InterPro" id="IPR013658">
    <property type="entry name" value="SGL"/>
</dbReference>
<protein>
    <submittedName>
        <fullName evidence="3">SMP-30/gluconolactonase/LRE family protein</fullName>
        <ecNumber evidence="3">3.1.1.99</ecNumber>
    </submittedName>
</protein>
<dbReference type="InterPro" id="IPR005511">
    <property type="entry name" value="SMP-30"/>
</dbReference>
<dbReference type="Gene3D" id="2.120.10.30">
    <property type="entry name" value="TolB, C-terminal domain"/>
    <property type="match status" value="1"/>
</dbReference>
<organism evidence="3 4">
    <name type="scientific">Variovorax ureilyticus</name>
    <dbReference type="NCBI Taxonomy" id="1836198"/>
    <lineage>
        <taxon>Bacteria</taxon>
        <taxon>Pseudomonadati</taxon>
        <taxon>Pseudomonadota</taxon>
        <taxon>Betaproteobacteria</taxon>
        <taxon>Burkholderiales</taxon>
        <taxon>Comamonadaceae</taxon>
        <taxon>Variovorax</taxon>
    </lineage>
</organism>
<dbReference type="PANTHER" id="PTHR10907:SF47">
    <property type="entry name" value="REGUCALCIN"/>
    <property type="match status" value="1"/>
</dbReference>
<dbReference type="Pfam" id="PF08450">
    <property type="entry name" value="SGL"/>
    <property type="match status" value="1"/>
</dbReference>